<dbReference type="EMBL" id="BMFQ01000005">
    <property type="protein sequence ID" value="GGG60438.1"/>
    <property type="molecule type" value="Genomic_DNA"/>
</dbReference>
<sequence>MKLINILIFLIIVSLSSCKSKPEQSKKNYELITENDGILIEKFDSTIVDENKYNQNNIIYKVGNSFKYKFEHITQNNDIKFFNLGEDNNSWEFVDFENSDSTTIKSVKIQVANGNPMADHVPDYNQTVLMYKFEQEKTFSMSGAIENEGNVWIHPPRDKYFEILELNPFPYIKAPYEIGTKWTWNLGIGDHWSDERWKIWEGQIENTYEYEITDKRTLKTDLGNIECFVIEAKAKSKIGQTKLTAYFNTKYGFVKLEYTNIDESKTNLELIEYSE</sequence>
<evidence type="ECO:0000313" key="1">
    <source>
        <dbReference type="EMBL" id="GGG60438.1"/>
    </source>
</evidence>
<dbReference type="PROSITE" id="PS51257">
    <property type="entry name" value="PROKAR_LIPOPROTEIN"/>
    <property type="match status" value="1"/>
</dbReference>
<dbReference type="Proteomes" id="UP000625976">
    <property type="component" value="Unassembled WGS sequence"/>
</dbReference>
<dbReference type="RefSeq" id="WP_188467119.1">
    <property type="nucleotide sequence ID" value="NZ_BMFQ01000005.1"/>
</dbReference>
<proteinExistence type="predicted"/>
<dbReference type="AlphaFoldDB" id="A0A917GX93"/>
<reference evidence="1" key="2">
    <citation type="submission" date="2020-09" db="EMBL/GenBank/DDBJ databases">
        <authorList>
            <person name="Sun Q."/>
            <person name="Zhou Y."/>
        </authorList>
    </citation>
    <scope>NUCLEOTIDE SEQUENCE</scope>
    <source>
        <strain evidence="1">CGMCC 1.12751</strain>
    </source>
</reference>
<evidence type="ECO:0000313" key="2">
    <source>
        <dbReference type="Proteomes" id="UP000625976"/>
    </source>
</evidence>
<comment type="caution">
    <text evidence="1">The sequence shown here is derived from an EMBL/GenBank/DDBJ whole genome shotgun (WGS) entry which is preliminary data.</text>
</comment>
<accession>A0A917GX93</accession>
<keyword evidence="2" id="KW-1185">Reference proteome</keyword>
<protein>
    <submittedName>
        <fullName evidence="1">Uncharacterized protein</fullName>
    </submittedName>
</protein>
<gene>
    <name evidence="1" type="ORF">GCM10010976_34020</name>
</gene>
<organism evidence="1 2">
    <name type="scientific">Bizionia arctica</name>
    <dbReference type="NCBI Taxonomy" id="1495645"/>
    <lineage>
        <taxon>Bacteria</taxon>
        <taxon>Pseudomonadati</taxon>
        <taxon>Bacteroidota</taxon>
        <taxon>Flavobacteriia</taxon>
        <taxon>Flavobacteriales</taxon>
        <taxon>Flavobacteriaceae</taxon>
        <taxon>Bizionia</taxon>
    </lineage>
</organism>
<reference evidence="1" key="1">
    <citation type="journal article" date="2014" name="Int. J. Syst. Evol. Microbiol.">
        <title>Complete genome sequence of Corynebacterium casei LMG S-19264T (=DSM 44701T), isolated from a smear-ripened cheese.</title>
        <authorList>
            <consortium name="US DOE Joint Genome Institute (JGI-PGF)"/>
            <person name="Walter F."/>
            <person name="Albersmeier A."/>
            <person name="Kalinowski J."/>
            <person name="Ruckert C."/>
        </authorList>
    </citation>
    <scope>NUCLEOTIDE SEQUENCE</scope>
    <source>
        <strain evidence="1">CGMCC 1.12751</strain>
    </source>
</reference>
<name>A0A917GX93_9FLAO</name>